<dbReference type="EnsemblPlants" id="AVESA.00010b.r2.2DG0357860.1">
    <property type="protein sequence ID" value="AVESA.00010b.r2.2DG0357860.1.CDS"/>
    <property type="gene ID" value="AVESA.00010b.r2.2DG0357860"/>
</dbReference>
<evidence type="ECO:0000313" key="1">
    <source>
        <dbReference type="EnsemblPlants" id="AVESA.00010b.r2.2DG0357860.1.CDS"/>
    </source>
</evidence>
<dbReference type="Proteomes" id="UP001732700">
    <property type="component" value="Chromosome 2D"/>
</dbReference>
<evidence type="ECO:0000313" key="2">
    <source>
        <dbReference type="Proteomes" id="UP001732700"/>
    </source>
</evidence>
<name>A0ACD5V178_AVESA</name>
<proteinExistence type="predicted"/>
<accession>A0ACD5V178</accession>
<sequence length="518" mass="56750">MTRDDGDWQESPNQAILFAAEIAAVRAVLGAALPAADVLDGVGTSRTYSVAERAIDAQNTRAKADRKVTAAGPTPSTPPRVKAKVVDAVVKERPAVPLPAKAARLPPPPPLRGMDGEEEEVTSRLRLPGNCGISLVPRAAKAGTDDAEVRIINAPAAPPRPKKKRAREQDVAELTATHPLPYLNARPIRAIPPQEAAAMYNLPPPPRRQRAIAALPSSEWKMVLAAPEVEYSEFPPEVEFGEFPRENDWLLVEKSYVSGLSTNSGRRTVDACEVVHFAFPSYGWLHAGVKMSAKKAAALEQIVRFSTKRAGEIGKLSPEWTKCLVPLVNSSKVKIQGKIVFPTTQLRLMQEVLLYVSFYIHKSVFTEGDNSSLSQLAPANVDYSDNPLQALFKLLKLKASIKADFTLEELRRKRPWNLRGDANEDAESTPIVGLETRLTSGQTFPEQGADEQAISEAALNKIIGTAETYDLKEAEPPHTLVSVLKPYQKEALFWMSELEKGHIQRRTQEISKAWASAS</sequence>
<reference evidence="1" key="2">
    <citation type="submission" date="2025-09" db="UniProtKB">
        <authorList>
            <consortium name="EnsemblPlants"/>
        </authorList>
    </citation>
    <scope>IDENTIFICATION</scope>
</reference>
<reference evidence="1" key="1">
    <citation type="submission" date="2021-05" db="EMBL/GenBank/DDBJ databases">
        <authorList>
            <person name="Scholz U."/>
            <person name="Mascher M."/>
            <person name="Fiebig A."/>
        </authorList>
    </citation>
    <scope>NUCLEOTIDE SEQUENCE [LARGE SCALE GENOMIC DNA]</scope>
</reference>
<keyword evidence="2" id="KW-1185">Reference proteome</keyword>
<organism evidence="1 2">
    <name type="scientific">Avena sativa</name>
    <name type="common">Oat</name>
    <dbReference type="NCBI Taxonomy" id="4498"/>
    <lineage>
        <taxon>Eukaryota</taxon>
        <taxon>Viridiplantae</taxon>
        <taxon>Streptophyta</taxon>
        <taxon>Embryophyta</taxon>
        <taxon>Tracheophyta</taxon>
        <taxon>Spermatophyta</taxon>
        <taxon>Magnoliopsida</taxon>
        <taxon>Liliopsida</taxon>
        <taxon>Poales</taxon>
        <taxon>Poaceae</taxon>
        <taxon>BOP clade</taxon>
        <taxon>Pooideae</taxon>
        <taxon>Poodae</taxon>
        <taxon>Poeae</taxon>
        <taxon>Poeae Chloroplast Group 1 (Aveneae type)</taxon>
        <taxon>Aveninae</taxon>
        <taxon>Avena</taxon>
    </lineage>
</organism>
<protein>
    <submittedName>
        <fullName evidence="1">Uncharacterized protein</fullName>
    </submittedName>
</protein>